<protein>
    <recommendedName>
        <fullName evidence="2">DNA-directed DNA polymerase</fullName>
        <ecNumber evidence="2">2.7.7.7</ecNumber>
    </recommendedName>
</protein>
<evidence type="ECO:0000256" key="10">
    <source>
        <dbReference type="ARBA" id="ARBA00022932"/>
    </source>
</evidence>
<dbReference type="SMART" id="SM00382">
    <property type="entry name" value="AAA"/>
    <property type="match status" value="1"/>
</dbReference>
<dbReference type="CDD" id="cd18137">
    <property type="entry name" value="HLD_clamp_pol_III_gamma_tau"/>
    <property type="match status" value="1"/>
</dbReference>
<evidence type="ECO:0000259" key="12">
    <source>
        <dbReference type="SMART" id="SM00382"/>
    </source>
</evidence>
<keyword evidence="3" id="KW-0808">Transferase</keyword>
<keyword evidence="10" id="KW-0239">DNA-directed DNA polymerase</keyword>
<evidence type="ECO:0000256" key="1">
    <source>
        <dbReference type="ARBA" id="ARBA00006360"/>
    </source>
</evidence>
<dbReference type="SUPFAM" id="SSF48019">
    <property type="entry name" value="post-AAA+ oligomerization domain-like"/>
    <property type="match status" value="1"/>
</dbReference>
<dbReference type="GO" id="GO:0009360">
    <property type="term" value="C:DNA polymerase III complex"/>
    <property type="evidence" value="ECO:0007669"/>
    <property type="project" value="InterPro"/>
</dbReference>
<dbReference type="STRING" id="349095.SAMN05660299_01844"/>
<dbReference type="SUPFAM" id="SSF52540">
    <property type="entry name" value="P-loop containing nucleoside triphosphate hydrolases"/>
    <property type="match status" value="1"/>
</dbReference>
<keyword evidence="6" id="KW-0479">Metal-binding</keyword>
<keyword evidence="4" id="KW-0548">Nucleotidyltransferase</keyword>
<dbReference type="EC" id="2.7.7.7" evidence="2"/>
<gene>
    <name evidence="13" type="ORF">SAMN05660299_01844</name>
</gene>
<proteinExistence type="inferred from homology"/>
<evidence type="ECO:0000256" key="5">
    <source>
        <dbReference type="ARBA" id="ARBA00022705"/>
    </source>
</evidence>
<dbReference type="Pfam" id="PF13177">
    <property type="entry name" value="DNA_pol3_delta2"/>
    <property type="match status" value="1"/>
</dbReference>
<dbReference type="GO" id="GO:0046872">
    <property type="term" value="F:metal ion binding"/>
    <property type="evidence" value="ECO:0007669"/>
    <property type="project" value="UniProtKB-KW"/>
</dbReference>
<dbReference type="NCBIfam" id="NF004046">
    <property type="entry name" value="PRK05563.1"/>
    <property type="match status" value="1"/>
</dbReference>
<dbReference type="InterPro" id="IPR045085">
    <property type="entry name" value="HLD_clamp_pol_III_gamma_tau"/>
</dbReference>
<dbReference type="Gene3D" id="1.10.8.60">
    <property type="match status" value="1"/>
</dbReference>
<evidence type="ECO:0000256" key="9">
    <source>
        <dbReference type="ARBA" id="ARBA00022840"/>
    </source>
</evidence>
<keyword evidence="5" id="KW-0235">DNA replication</keyword>
<keyword evidence="7" id="KW-0547">Nucleotide-binding</keyword>
<reference evidence="13 14" key="1">
    <citation type="submission" date="2016-10" db="EMBL/GenBank/DDBJ databases">
        <authorList>
            <person name="de Groot N.N."/>
        </authorList>
    </citation>
    <scope>NUCLEOTIDE SEQUENCE [LARGE SCALE GENOMIC DNA]</scope>
    <source>
        <strain evidence="13 14">DSM 16981</strain>
    </source>
</reference>
<keyword evidence="14" id="KW-1185">Reference proteome</keyword>
<dbReference type="GO" id="GO:0003677">
    <property type="term" value="F:DNA binding"/>
    <property type="evidence" value="ECO:0007669"/>
    <property type="project" value="InterPro"/>
</dbReference>
<comment type="similarity">
    <text evidence="1">Belongs to the DnaX/STICHEL family.</text>
</comment>
<dbReference type="InterPro" id="IPR012763">
    <property type="entry name" value="DNA_pol_III_sug/sutau_N"/>
</dbReference>
<dbReference type="CDD" id="cd00009">
    <property type="entry name" value="AAA"/>
    <property type="match status" value="1"/>
</dbReference>
<evidence type="ECO:0000256" key="3">
    <source>
        <dbReference type="ARBA" id="ARBA00022679"/>
    </source>
</evidence>
<evidence type="ECO:0000256" key="8">
    <source>
        <dbReference type="ARBA" id="ARBA00022833"/>
    </source>
</evidence>
<dbReference type="PRINTS" id="PR00300">
    <property type="entry name" value="CLPPROTEASEA"/>
</dbReference>
<dbReference type="RefSeq" id="WP_091650950.1">
    <property type="nucleotide sequence ID" value="NZ_FNHQ01000018.1"/>
</dbReference>
<evidence type="ECO:0000313" key="13">
    <source>
        <dbReference type="EMBL" id="SDM96738.1"/>
    </source>
</evidence>
<dbReference type="InterPro" id="IPR008921">
    <property type="entry name" value="DNA_pol3_clamp-load_cplx_C"/>
</dbReference>
<dbReference type="EMBL" id="FNHQ01000018">
    <property type="protein sequence ID" value="SDM96738.1"/>
    <property type="molecule type" value="Genomic_DNA"/>
</dbReference>
<evidence type="ECO:0000256" key="7">
    <source>
        <dbReference type="ARBA" id="ARBA00022741"/>
    </source>
</evidence>
<dbReference type="InterPro" id="IPR050238">
    <property type="entry name" value="DNA_Rep/Repair_Clamp_Loader"/>
</dbReference>
<comment type="catalytic activity">
    <reaction evidence="11">
        <text>DNA(n) + a 2'-deoxyribonucleoside 5'-triphosphate = DNA(n+1) + diphosphate</text>
        <dbReference type="Rhea" id="RHEA:22508"/>
        <dbReference type="Rhea" id="RHEA-COMP:17339"/>
        <dbReference type="Rhea" id="RHEA-COMP:17340"/>
        <dbReference type="ChEBI" id="CHEBI:33019"/>
        <dbReference type="ChEBI" id="CHEBI:61560"/>
        <dbReference type="ChEBI" id="CHEBI:173112"/>
        <dbReference type="EC" id="2.7.7.7"/>
    </reaction>
</comment>
<keyword evidence="8" id="KW-0862">Zinc</keyword>
<dbReference type="InterPro" id="IPR027417">
    <property type="entry name" value="P-loop_NTPase"/>
</dbReference>
<evidence type="ECO:0000256" key="6">
    <source>
        <dbReference type="ARBA" id="ARBA00022723"/>
    </source>
</evidence>
<organism evidence="13 14">
    <name type="scientific">Megasphaera paucivorans</name>
    <dbReference type="NCBI Taxonomy" id="349095"/>
    <lineage>
        <taxon>Bacteria</taxon>
        <taxon>Bacillati</taxon>
        <taxon>Bacillota</taxon>
        <taxon>Negativicutes</taxon>
        <taxon>Veillonellales</taxon>
        <taxon>Veillonellaceae</taxon>
        <taxon>Megasphaera</taxon>
    </lineage>
</organism>
<evidence type="ECO:0000256" key="2">
    <source>
        <dbReference type="ARBA" id="ARBA00012417"/>
    </source>
</evidence>
<accession>A0A1G9XJ03</accession>
<dbReference type="AlphaFoldDB" id="A0A1G9XJ03"/>
<dbReference type="Gene3D" id="3.40.50.300">
    <property type="entry name" value="P-loop containing nucleotide triphosphate hydrolases"/>
    <property type="match status" value="1"/>
</dbReference>
<evidence type="ECO:0000256" key="4">
    <source>
        <dbReference type="ARBA" id="ARBA00022695"/>
    </source>
</evidence>
<dbReference type="InterPro" id="IPR001270">
    <property type="entry name" value="ClpA/B"/>
</dbReference>
<keyword evidence="9" id="KW-0067">ATP-binding</keyword>
<dbReference type="GO" id="GO:0005524">
    <property type="term" value="F:ATP binding"/>
    <property type="evidence" value="ECO:0007669"/>
    <property type="project" value="UniProtKB-KW"/>
</dbReference>
<evidence type="ECO:0000256" key="11">
    <source>
        <dbReference type="ARBA" id="ARBA00049244"/>
    </source>
</evidence>
<dbReference type="GO" id="GO:0003887">
    <property type="term" value="F:DNA-directed DNA polymerase activity"/>
    <property type="evidence" value="ECO:0007669"/>
    <property type="project" value="UniProtKB-KW"/>
</dbReference>
<feature type="domain" description="AAA+ ATPase" evidence="12">
    <location>
        <begin position="37"/>
        <end position="179"/>
    </location>
</feature>
<dbReference type="OrthoDB" id="9810148at2"/>
<dbReference type="PANTHER" id="PTHR11669">
    <property type="entry name" value="REPLICATION FACTOR C / DNA POLYMERASE III GAMMA-TAU SUBUNIT"/>
    <property type="match status" value="1"/>
</dbReference>
<dbReference type="InterPro" id="IPR003593">
    <property type="entry name" value="AAA+_ATPase"/>
</dbReference>
<sequence>MAYIALYRKWRPALFEDVVGQQHITETLQKAIDTDKVAHAYLFSGPRGTGKTSTAKIFAKAMNCVEGPTSHPCNTCEVCRHITNGESLDVVEIDAASNRSIEDIRTLRETIKFMPAEGHKKIYIIDEVHMLTTEAFNALLKTLEEPPGHVIFILATTEPEKIPMTILSRCQRYEFRRITSHDIAERLMYIAEQEHVMLTKGAAHILAVQADGGMRDALSMLDQCISNTTESINEALVRNLLGLIGKEWLFTLSEAVFKGKGDIIIKSVDDIVRLGKEPRVILTELVAHLRALMLYQAAPKSDTLSAYADSMTELADQATQVSPRKVFAVLSVLQQAMLTARTSPTPRVAVEMGLLMAAQAEQSGWQSDLTERVETLEKHAFRVPQTVLDRISKLENAVIGNHISGADMPISSYDKIPLLPDENNITDMQGAESVINISSDNSMPQEKPPISDHLASASHKAETSPAIGVSHSSTEYDTIWKGVCEELEKNKKRAVLSCMRPGQVVYIGEGHVIVVFKTAFMAKRANKKDYCQCVDEALKFVTGDTLHMQGFLEGDSELAVFEKKKTTFLKTKTSIEKKADSSMLQPVELADVPEEARTVLDPLLKTMGDCNIYIENKS</sequence>
<dbReference type="Pfam" id="PF12169">
    <property type="entry name" value="DNA_pol3_gamma3"/>
    <property type="match status" value="1"/>
</dbReference>
<dbReference type="NCBIfam" id="TIGR02397">
    <property type="entry name" value="dnaX_nterm"/>
    <property type="match status" value="1"/>
</dbReference>
<dbReference type="Proteomes" id="UP000199309">
    <property type="component" value="Unassembled WGS sequence"/>
</dbReference>
<dbReference type="Gene3D" id="1.20.272.10">
    <property type="match status" value="1"/>
</dbReference>
<dbReference type="Pfam" id="PF22608">
    <property type="entry name" value="DNAX_ATPase_lid"/>
    <property type="match status" value="1"/>
</dbReference>
<dbReference type="FunFam" id="3.40.50.300:FF:000014">
    <property type="entry name" value="DNA polymerase III subunit gamma/tau"/>
    <property type="match status" value="1"/>
</dbReference>
<evidence type="ECO:0000313" key="14">
    <source>
        <dbReference type="Proteomes" id="UP000199309"/>
    </source>
</evidence>
<dbReference type="InterPro" id="IPR022754">
    <property type="entry name" value="DNA_pol_III_gamma-3"/>
</dbReference>
<name>A0A1G9XJ03_9FIRM</name>
<dbReference type="GO" id="GO:0006261">
    <property type="term" value="P:DNA-templated DNA replication"/>
    <property type="evidence" value="ECO:0007669"/>
    <property type="project" value="TreeGrafter"/>
</dbReference>
<dbReference type="PANTHER" id="PTHR11669:SF0">
    <property type="entry name" value="PROTEIN STICHEL-LIKE 2"/>
    <property type="match status" value="1"/>
</dbReference>